<proteinExistence type="predicted"/>
<feature type="domain" description="PAC" evidence="1">
    <location>
        <begin position="331"/>
        <end position="384"/>
    </location>
</feature>
<dbReference type="FunFam" id="3.30.70.270:FF:000001">
    <property type="entry name" value="Diguanylate cyclase domain protein"/>
    <property type="match status" value="1"/>
</dbReference>
<gene>
    <name evidence="3" type="ORF">PATL70BA_0716</name>
</gene>
<dbReference type="InterPro" id="IPR043128">
    <property type="entry name" value="Rev_trsase/Diguanyl_cyclase"/>
</dbReference>
<dbReference type="AlphaFoldDB" id="A0A3P7P8Q9"/>
<dbReference type="InterPro" id="IPR050469">
    <property type="entry name" value="Diguanylate_Cyclase"/>
</dbReference>
<dbReference type="PANTHER" id="PTHR45138:SF9">
    <property type="entry name" value="DIGUANYLATE CYCLASE DGCM-RELATED"/>
    <property type="match status" value="1"/>
</dbReference>
<dbReference type="Gene3D" id="3.30.450.20">
    <property type="entry name" value="PAS domain"/>
    <property type="match status" value="2"/>
</dbReference>
<dbReference type="InterPro" id="IPR000014">
    <property type="entry name" value="PAS"/>
</dbReference>
<keyword evidence="4" id="KW-1185">Reference proteome</keyword>
<evidence type="ECO:0000259" key="2">
    <source>
        <dbReference type="PROSITE" id="PS50887"/>
    </source>
</evidence>
<dbReference type="Proteomes" id="UP000279029">
    <property type="component" value="Chromosome"/>
</dbReference>
<dbReference type="Pfam" id="PF13426">
    <property type="entry name" value="PAS_9"/>
    <property type="match status" value="2"/>
</dbReference>
<dbReference type="SUPFAM" id="SSF55785">
    <property type="entry name" value="PYP-like sensor domain (PAS domain)"/>
    <property type="match status" value="2"/>
</dbReference>
<feature type="domain" description="GGDEF" evidence="2">
    <location>
        <begin position="416"/>
        <end position="545"/>
    </location>
</feature>
<evidence type="ECO:0000259" key="1">
    <source>
        <dbReference type="PROSITE" id="PS50113"/>
    </source>
</evidence>
<reference evidence="3 4" key="1">
    <citation type="submission" date="2018-09" db="EMBL/GenBank/DDBJ databases">
        <authorList>
            <person name="Postec A."/>
        </authorList>
    </citation>
    <scope>NUCLEOTIDE SEQUENCE [LARGE SCALE GENOMIC DNA]</scope>
    <source>
        <strain evidence="3">70B-A</strain>
    </source>
</reference>
<dbReference type="CDD" id="cd01949">
    <property type="entry name" value="GGDEF"/>
    <property type="match status" value="1"/>
</dbReference>
<dbReference type="InterPro" id="IPR000700">
    <property type="entry name" value="PAS-assoc_C"/>
</dbReference>
<dbReference type="Pfam" id="PF00990">
    <property type="entry name" value="GGDEF"/>
    <property type="match status" value="1"/>
</dbReference>
<dbReference type="PROSITE" id="PS50887">
    <property type="entry name" value="GGDEF"/>
    <property type="match status" value="1"/>
</dbReference>
<evidence type="ECO:0000313" key="3">
    <source>
        <dbReference type="EMBL" id="VDN46583.1"/>
    </source>
</evidence>
<dbReference type="SMART" id="SM00267">
    <property type="entry name" value="GGDEF"/>
    <property type="match status" value="1"/>
</dbReference>
<dbReference type="InterPro" id="IPR035965">
    <property type="entry name" value="PAS-like_dom_sf"/>
</dbReference>
<dbReference type="SUPFAM" id="SSF55073">
    <property type="entry name" value="Nucleotide cyclase"/>
    <property type="match status" value="1"/>
</dbReference>
<protein>
    <recommendedName>
        <fullName evidence="5">Diguanylate cyclase</fullName>
    </recommendedName>
</protein>
<name>A0A3P7P8Q9_9FIRM</name>
<dbReference type="CDD" id="cd00130">
    <property type="entry name" value="PAS"/>
    <property type="match status" value="1"/>
</dbReference>
<dbReference type="PROSITE" id="PS50113">
    <property type="entry name" value="PAC"/>
    <property type="match status" value="1"/>
</dbReference>
<dbReference type="PANTHER" id="PTHR45138">
    <property type="entry name" value="REGULATORY COMPONENTS OF SENSORY TRANSDUCTION SYSTEM"/>
    <property type="match status" value="1"/>
</dbReference>
<dbReference type="NCBIfam" id="TIGR00229">
    <property type="entry name" value="sensory_box"/>
    <property type="match status" value="2"/>
</dbReference>
<dbReference type="GO" id="GO:0052621">
    <property type="term" value="F:diguanylate cyclase activity"/>
    <property type="evidence" value="ECO:0007669"/>
    <property type="project" value="TreeGrafter"/>
</dbReference>
<dbReference type="EMBL" id="LR130778">
    <property type="protein sequence ID" value="VDN46583.1"/>
    <property type="molecule type" value="Genomic_DNA"/>
</dbReference>
<dbReference type="InterPro" id="IPR000160">
    <property type="entry name" value="GGDEF_dom"/>
</dbReference>
<dbReference type="KEGG" id="cbar:PATL70BA_0716"/>
<organism evidence="3 4">
    <name type="scientific">Petrocella atlantisensis</name>
    <dbReference type="NCBI Taxonomy" id="2173034"/>
    <lineage>
        <taxon>Bacteria</taxon>
        <taxon>Bacillati</taxon>
        <taxon>Bacillota</taxon>
        <taxon>Clostridia</taxon>
        <taxon>Lachnospirales</taxon>
        <taxon>Vallitaleaceae</taxon>
        <taxon>Petrocella</taxon>
    </lineage>
</organism>
<evidence type="ECO:0000313" key="4">
    <source>
        <dbReference type="Proteomes" id="UP000279029"/>
    </source>
</evidence>
<dbReference type="SMART" id="SM00091">
    <property type="entry name" value="PAS"/>
    <property type="match status" value="2"/>
</dbReference>
<evidence type="ECO:0008006" key="5">
    <source>
        <dbReference type="Google" id="ProtNLM"/>
    </source>
</evidence>
<accession>A0A3P7P8Q9</accession>
<dbReference type="RefSeq" id="WP_172596081.1">
    <property type="nucleotide sequence ID" value="NZ_LR130778.1"/>
</dbReference>
<dbReference type="Gene3D" id="3.30.70.270">
    <property type="match status" value="1"/>
</dbReference>
<sequence length="545" mass="62965">MKEKIDYDKFKNLIASILYQDKLDDTVLSDIVGRALVFESMESMVLDLWKIRETMMKISDGDISFETVGSGPIFEAISQLLTKLKYLNTQMEALSEGDFSQDTDYFGEFSSAFLLMKERLFEDMEALERARLVEQELKRHFRTIFHMIPEPTVITTIDDFRVLDYNNAYLSTSGYTVEDIEALTDESIHIYTNDPEKRNIIKTMLHEQGYCENIEVKFKSKNDRIRVGLVSARLYMVEDVVMVVHVIRDITLLKAYERSIKDRETQLELIFENSPIGIIQYNPEGLILNINQHFCNLIDATREQLLNLNMLELPDENLAQVIKKSLTGNTALYEDMYKSSITGKEVYVRATFAPVFDESGVMTGGIGIVEDYTERKAMEEEIRRLSVTDKLTQLYNRLKIDEVLEMELERAQRTQWPFGVILLDIDHFKHVNDNFGHQIGDKTLYDLSRLMEKSVREIDILGRWGGEEFIIIAPKTDIEGASVLAEKLRKKIEAYDFDKIDRLTCSFGVAIWQEDEDPATVISRVDKALYKAKSEGRNRVAKVIK</sequence>
<dbReference type="NCBIfam" id="TIGR00254">
    <property type="entry name" value="GGDEF"/>
    <property type="match status" value="1"/>
</dbReference>
<dbReference type="InterPro" id="IPR029787">
    <property type="entry name" value="Nucleotide_cyclase"/>
</dbReference>